<dbReference type="AlphaFoldDB" id="A0A1I1R1Q9"/>
<keyword evidence="2" id="KW-0813">Transport</keyword>
<dbReference type="SUPFAM" id="SSF52540">
    <property type="entry name" value="P-loop containing nucleoside triphosphate hydrolases"/>
    <property type="match status" value="1"/>
</dbReference>
<dbReference type="EMBL" id="FOMG01000029">
    <property type="protein sequence ID" value="SFD28172.1"/>
    <property type="molecule type" value="Genomic_DNA"/>
</dbReference>
<reference evidence="6 7" key="1">
    <citation type="submission" date="2016-10" db="EMBL/GenBank/DDBJ databases">
        <authorList>
            <person name="de Groot N.N."/>
        </authorList>
    </citation>
    <scope>NUCLEOTIDE SEQUENCE [LARGE SCALE GENOMIC DNA]</scope>
    <source>
        <strain evidence="6 7">DSM 12992</strain>
    </source>
</reference>
<evidence type="ECO:0000313" key="7">
    <source>
        <dbReference type="Proteomes" id="UP000199263"/>
    </source>
</evidence>
<evidence type="ECO:0000256" key="2">
    <source>
        <dbReference type="ARBA" id="ARBA00022448"/>
    </source>
</evidence>
<dbReference type="PROSITE" id="PS00211">
    <property type="entry name" value="ABC_TRANSPORTER_1"/>
    <property type="match status" value="1"/>
</dbReference>
<evidence type="ECO:0000259" key="5">
    <source>
        <dbReference type="PROSITE" id="PS50893"/>
    </source>
</evidence>
<dbReference type="Gene3D" id="3.40.50.300">
    <property type="entry name" value="P-loop containing nucleotide triphosphate hydrolases"/>
    <property type="match status" value="1"/>
</dbReference>
<dbReference type="GO" id="GO:0005524">
    <property type="term" value="F:ATP binding"/>
    <property type="evidence" value="ECO:0007669"/>
    <property type="project" value="UniProtKB-KW"/>
</dbReference>
<dbReference type="GO" id="GO:0016887">
    <property type="term" value="F:ATP hydrolysis activity"/>
    <property type="evidence" value="ECO:0007669"/>
    <property type="project" value="InterPro"/>
</dbReference>
<keyword evidence="3" id="KW-0547">Nucleotide-binding</keyword>
<comment type="similarity">
    <text evidence="1">Belongs to the ABC transporter superfamily.</text>
</comment>
<evidence type="ECO:0000256" key="1">
    <source>
        <dbReference type="ARBA" id="ARBA00005417"/>
    </source>
</evidence>
<evidence type="ECO:0000313" key="6">
    <source>
        <dbReference type="EMBL" id="SFD28172.1"/>
    </source>
</evidence>
<protein>
    <submittedName>
        <fullName evidence="6">ABC-2 type transport system ATP-binding protein</fullName>
    </submittedName>
</protein>
<dbReference type="InterPro" id="IPR017871">
    <property type="entry name" value="ABC_transporter-like_CS"/>
</dbReference>
<dbReference type="InterPro" id="IPR003593">
    <property type="entry name" value="AAA+_ATPase"/>
</dbReference>
<dbReference type="RefSeq" id="WP_090093634.1">
    <property type="nucleotide sequence ID" value="NZ_FOMG01000029.1"/>
</dbReference>
<gene>
    <name evidence="6" type="ORF">SAMN05421842_12931</name>
</gene>
<sequence length="295" mass="33349">MQLQVNNLCKNFKENTAVNQVSFTLEKGVYGLLGANGAGKTTLMRMLCTLVTPTMGTIQYDDEDIQDMDERYRRILGYLPQEFGYYPQFSAEDYLLYIAALKGLKPIIARKRVSELLEIVSLTKVRKKKIKTFSGGMKRRLGIAQAVLNDPEILILDEPTAGLDPKERIRFRMLISHIAEERIVLLSTHIVSDLESIAKEILIMKDGSIIAQGDIENLLSEVRGKTWTCLADLKEAEELCSTYLFSNEKNCGEKVELRIISETSPSSSAIQVEPTLEDLFIYYFGEVNENANFEI</sequence>
<dbReference type="SMART" id="SM00382">
    <property type="entry name" value="AAA"/>
    <property type="match status" value="1"/>
</dbReference>
<feature type="domain" description="ABC transporter" evidence="5">
    <location>
        <begin position="3"/>
        <end position="231"/>
    </location>
</feature>
<dbReference type="STRING" id="119641.SAMN05421842_12931"/>
<dbReference type="Proteomes" id="UP000199263">
    <property type="component" value="Unassembled WGS sequence"/>
</dbReference>
<dbReference type="OrthoDB" id="9775135at2"/>
<dbReference type="Pfam" id="PF00005">
    <property type="entry name" value="ABC_tran"/>
    <property type="match status" value="1"/>
</dbReference>
<evidence type="ECO:0000256" key="4">
    <source>
        <dbReference type="ARBA" id="ARBA00022840"/>
    </source>
</evidence>
<evidence type="ECO:0000256" key="3">
    <source>
        <dbReference type="ARBA" id="ARBA00022741"/>
    </source>
</evidence>
<dbReference type="InterPro" id="IPR027417">
    <property type="entry name" value="P-loop_NTPase"/>
</dbReference>
<dbReference type="PROSITE" id="PS50893">
    <property type="entry name" value="ABC_TRANSPORTER_2"/>
    <property type="match status" value="1"/>
</dbReference>
<dbReference type="CDD" id="cd03264">
    <property type="entry name" value="ABC_drug_resistance_like"/>
    <property type="match status" value="1"/>
</dbReference>
<organism evidence="6 7">
    <name type="scientific">Clostridium uliginosum</name>
    <dbReference type="NCBI Taxonomy" id="119641"/>
    <lineage>
        <taxon>Bacteria</taxon>
        <taxon>Bacillati</taxon>
        <taxon>Bacillota</taxon>
        <taxon>Clostridia</taxon>
        <taxon>Eubacteriales</taxon>
        <taxon>Clostridiaceae</taxon>
        <taxon>Clostridium</taxon>
    </lineage>
</organism>
<dbReference type="PANTHER" id="PTHR43335">
    <property type="entry name" value="ABC TRANSPORTER, ATP-BINDING PROTEIN"/>
    <property type="match status" value="1"/>
</dbReference>
<keyword evidence="7" id="KW-1185">Reference proteome</keyword>
<name>A0A1I1R1Q9_9CLOT</name>
<proteinExistence type="inferred from homology"/>
<keyword evidence="4 6" id="KW-0067">ATP-binding</keyword>
<dbReference type="InterPro" id="IPR003439">
    <property type="entry name" value="ABC_transporter-like_ATP-bd"/>
</dbReference>
<accession>A0A1I1R1Q9</accession>
<dbReference type="PANTHER" id="PTHR43335:SF2">
    <property type="entry name" value="ABC TRANSPORTER, ATP-BINDING PROTEIN"/>
    <property type="match status" value="1"/>
</dbReference>